<evidence type="ECO:0000313" key="2">
    <source>
        <dbReference type="EMBL" id="MCU6743087.1"/>
    </source>
</evidence>
<feature type="transmembrane region" description="Helical" evidence="1">
    <location>
        <begin position="68"/>
        <end position="94"/>
    </location>
</feature>
<keyword evidence="1" id="KW-0812">Transmembrane</keyword>
<proteinExistence type="predicted"/>
<feature type="transmembrane region" description="Helical" evidence="1">
    <location>
        <begin position="12"/>
        <end position="31"/>
    </location>
</feature>
<feature type="transmembrane region" description="Helical" evidence="1">
    <location>
        <begin position="37"/>
        <end position="56"/>
    </location>
</feature>
<organism evidence="2 3">
    <name type="scientific">Suilimivivens aceti</name>
    <dbReference type="NCBI Taxonomy" id="2981774"/>
    <lineage>
        <taxon>Bacteria</taxon>
        <taxon>Bacillati</taxon>
        <taxon>Bacillota</taxon>
        <taxon>Clostridia</taxon>
        <taxon>Lachnospirales</taxon>
        <taxon>Lachnospiraceae</taxon>
        <taxon>Suilimivivens</taxon>
    </lineage>
</organism>
<dbReference type="Proteomes" id="UP001652432">
    <property type="component" value="Unassembled WGS sequence"/>
</dbReference>
<protein>
    <submittedName>
        <fullName evidence="2">Uncharacterized protein</fullName>
    </submittedName>
</protein>
<feature type="transmembrane region" description="Helical" evidence="1">
    <location>
        <begin position="191"/>
        <end position="213"/>
    </location>
</feature>
<gene>
    <name evidence="2" type="ORF">OCV77_00970</name>
</gene>
<reference evidence="2 3" key="1">
    <citation type="journal article" date="2021" name="ISME Commun">
        <title>Automated analysis of genomic sequences facilitates high-throughput and comprehensive description of bacteria.</title>
        <authorList>
            <person name="Hitch T.C.A."/>
        </authorList>
    </citation>
    <scope>NUCLEOTIDE SEQUENCE [LARGE SCALE GENOMIC DNA]</scope>
    <source>
        <strain evidence="2 3">Sanger_18</strain>
    </source>
</reference>
<dbReference type="EMBL" id="JAOQKJ010000001">
    <property type="protein sequence ID" value="MCU6743087.1"/>
    <property type="molecule type" value="Genomic_DNA"/>
</dbReference>
<evidence type="ECO:0000256" key="1">
    <source>
        <dbReference type="SAM" id="Phobius"/>
    </source>
</evidence>
<keyword evidence="1" id="KW-0472">Membrane</keyword>
<comment type="caution">
    <text evidence="2">The sequence shown here is derived from an EMBL/GenBank/DDBJ whole genome shotgun (WGS) entry which is preliminary data.</text>
</comment>
<feature type="transmembrane region" description="Helical" evidence="1">
    <location>
        <begin position="150"/>
        <end position="171"/>
    </location>
</feature>
<evidence type="ECO:0000313" key="3">
    <source>
        <dbReference type="Proteomes" id="UP001652432"/>
    </source>
</evidence>
<feature type="transmembrane region" description="Helical" evidence="1">
    <location>
        <begin position="490"/>
        <end position="511"/>
    </location>
</feature>
<feature type="transmembrane region" description="Helical" evidence="1">
    <location>
        <begin position="109"/>
        <end position="129"/>
    </location>
</feature>
<accession>A0ABT2SYK7</accession>
<feature type="transmembrane region" description="Helical" evidence="1">
    <location>
        <begin position="407"/>
        <end position="426"/>
    </location>
</feature>
<dbReference type="RefSeq" id="WP_262572483.1">
    <property type="nucleotide sequence ID" value="NZ_JAOQKJ010000001.1"/>
</dbReference>
<name>A0ABT2SYK7_9FIRM</name>
<feature type="transmembrane region" description="Helical" evidence="1">
    <location>
        <begin position="294"/>
        <end position="314"/>
    </location>
</feature>
<feature type="transmembrane region" description="Helical" evidence="1">
    <location>
        <begin position="225"/>
        <end position="245"/>
    </location>
</feature>
<keyword evidence="3" id="KW-1185">Reference proteome</keyword>
<keyword evidence="1" id="KW-1133">Transmembrane helix</keyword>
<sequence>MTNKKNNGELTISQVCFYVFFCILLFAKGIGLYDGQLAFKVFLLIACFAFAVKLVLTDFTLREVMYTIAMLALGMVIYLISGEKGALFCIMLLISVKGMNVQQIFRAGLITWILSFGSLFFLTASHLINSSVKVHDKFGLGRIIRWNLGYAHPNVLHVSLLLLLCFIVYLLGKSYNVRWFFALEVINGFVFIYSLSSTGFLVATLYLILALYWSYRKKIGKVEKILLMLYAAGCVFISVIAPLILEGRAFELVNKLVNNRLILSQWFLTNVPIHLFGNKMTDIVTSLRTMDNSYVFALITYGSVFFILIIFGYLQLIWKLGKEQKGEALCVTIACLTAGITEPFLFNTSFKNISLVFLGLAVYEKMQKGKIIYCGGKFDRNIEFPEIDLGKTNRRIRQSVCGKKQKLLGISFIAGIIVGGIVFGIFKAPDRYLFPRTAFEYTNDIEESYYLQDENDAPQPGDKVIGYVDQKTEMVPFSGNIARVEQIRNMLFAGVTTAIAVYGAGIIYLVIKEKKKKLV</sequence>